<dbReference type="RefSeq" id="WP_227020000.1">
    <property type="nucleotide sequence ID" value="NZ_JAGSND010000017.1"/>
</dbReference>
<evidence type="ECO:0000256" key="2">
    <source>
        <dbReference type="SAM" id="Phobius"/>
    </source>
</evidence>
<feature type="region of interest" description="Disordered" evidence="1">
    <location>
        <begin position="45"/>
        <end position="66"/>
    </location>
</feature>
<reference evidence="3" key="1">
    <citation type="submission" date="2021-04" db="EMBL/GenBank/DDBJ databases">
        <title>Sinoanaerobacter chloroacetimidivorans sp. nov., an obligate anaerobic bacterium isolated from anaerobic sludge.</title>
        <authorList>
            <person name="Bao Y."/>
        </authorList>
    </citation>
    <scope>NUCLEOTIDE SEQUENCE</scope>
    <source>
        <strain evidence="3">BAD-6</strain>
    </source>
</reference>
<sequence length="192" mass="21080">MSELNDINTFVCDIERKERNMLKKIIILSLVIVLTLAVFSGCENKETPSASGPETEESMPEESAEQAGTDADLYSKYLTAADVEEVTGIGGLTSMTESITLKFFTDEGLDILEVRFDGSSFYDEEVGANEEYYSPVSDLGDKAAICIPDMPYRVTFLQGDHCIMVQTIPQDGNLPVTEDQLIALAKIVSSRL</sequence>
<keyword evidence="4" id="KW-1185">Reference proteome</keyword>
<accession>A0A8J7W6K9</accession>
<evidence type="ECO:0000256" key="1">
    <source>
        <dbReference type="SAM" id="MobiDB-lite"/>
    </source>
</evidence>
<evidence type="ECO:0000313" key="4">
    <source>
        <dbReference type="Proteomes" id="UP000675664"/>
    </source>
</evidence>
<dbReference type="EMBL" id="JAGSND010000017">
    <property type="protein sequence ID" value="MBR0599870.1"/>
    <property type="molecule type" value="Genomic_DNA"/>
</dbReference>
<feature type="compositionally biased region" description="Acidic residues" evidence="1">
    <location>
        <begin position="54"/>
        <end position="64"/>
    </location>
</feature>
<organism evidence="3 4">
    <name type="scientific">Sinanaerobacter chloroacetimidivorans</name>
    <dbReference type="NCBI Taxonomy" id="2818044"/>
    <lineage>
        <taxon>Bacteria</taxon>
        <taxon>Bacillati</taxon>
        <taxon>Bacillota</taxon>
        <taxon>Clostridia</taxon>
        <taxon>Peptostreptococcales</taxon>
        <taxon>Anaerovoracaceae</taxon>
        <taxon>Sinanaerobacter</taxon>
    </lineage>
</organism>
<reference evidence="3" key="2">
    <citation type="submission" date="2021-04" db="EMBL/GenBank/DDBJ databases">
        <authorList>
            <person name="Liu J."/>
        </authorList>
    </citation>
    <scope>NUCLEOTIDE SEQUENCE</scope>
    <source>
        <strain evidence="3">BAD-6</strain>
    </source>
</reference>
<evidence type="ECO:0000313" key="3">
    <source>
        <dbReference type="EMBL" id="MBR0599870.1"/>
    </source>
</evidence>
<protein>
    <submittedName>
        <fullName evidence="3">Uncharacterized protein</fullName>
    </submittedName>
</protein>
<feature type="transmembrane region" description="Helical" evidence="2">
    <location>
        <begin position="25"/>
        <end position="41"/>
    </location>
</feature>
<keyword evidence="2" id="KW-0472">Membrane</keyword>
<gene>
    <name evidence="3" type="ORF">KCX82_18455</name>
</gene>
<dbReference type="AlphaFoldDB" id="A0A8J7W6K9"/>
<keyword evidence="2" id="KW-1133">Transmembrane helix</keyword>
<name>A0A8J7W6K9_9FIRM</name>
<comment type="caution">
    <text evidence="3">The sequence shown here is derived from an EMBL/GenBank/DDBJ whole genome shotgun (WGS) entry which is preliminary data.</text>
</comment>
<proteinExistence type="predicted"/>
<keyword evidence="2" id="KW-0812">Transmembrane</keyword>
<dbReference type="Proteomes" id="UP000675664">
    <property type="component" value="Unassembled WGS sequence"/>
</dbReference>